<dbReference type="AlphaFoldDB" id="A0A221UTW4"/>
<dbReference type="Pfam" id="PF00440">
    <property type="entry name" value="TetR_N"/>
    <property type="match status" value="1"/>
</dbReference>
<dbReference type="InterPro" id="IPR050109">
    <property type="entry name" value="HTH-type_TetR-like_transc_reg"/>
</dbReference>
<feature type="DNA-binding region" description="H-T-H motif" evidence="2">
    <location>
        <begin position="24"/>
        <end position="43"/>
    </location>
</feature>
<dbReference type="Proteomes" id="UP000204551">
    <property type="component" value="Chromosome"/>
</dbReference>
<proteinExistence type="predicted"/>
<protein>
    <submittedName>
        <fullName evidence="4">Bacterial regulatory protein, tetR family</fullName>
    </submittedName>
</protein>
<organism evidence="4 5">
    <name type="scientific">Arenibacter algicola</name>
    <dbReference type="NCBI Taxonomy" id="616991"/>
    <lineage>
        <taxon>Bacteria</taxon>
        <taxon>Pseudomonadati</taxon>
        <taxon>Bacteroidota</taxon>
        <taxon>Flavobacteriia</taxon>
        <taxon>Flavobacteriales</taxon>
        <taxon>Flavobacteriaceae</taxon>
        <taxon>Arenibacter</taxon>
    </lineage>
</organism>
<dbReference type="InterPro" id="IPR001647">
    <property type="entry name" value="HTH_TetR"/>
</dbReference>
<feature type="domain" description="HTH tetR-type" evidence="3">
    <location>
        <begin position="1"/>
        <end position="61"/>
    </location>
</feature>
<sequence length="196" mass="23076">MESKEEFLEFTISKFLRYGSKRFTLDDLANEIGISKKTIYQHFTNKEALVYESLKFLLDKITLEILRGVEKEKSDPILAIICIYKIGLDHLRTFSPTFLFGLKKYYPKATEVFYSFRAEINAIIINLLTEAQQIGSIRKTVNLELTFELFLNQFELNIFLKNNLFEKYSNKELLQHLIVHNLQGICSKKYSNNFFE</sequence>
<dbReference type="KEGG" id="aalg:AREALGSMS7_01060"/>
<accession>A0A221UTW4</accession>
<dbReference type="EMBL" id="CP022515">
    <property type="protein sequence ID" value="ASO04536.1"/>
    <property type="molecule type" value="Genomic_DNA"/>
</dbReference>
<keyword evidence="1 2" id="KW-0238">DNA-binding</keyword>
<evidence type="ECO:0000313" key="4">
    <source>
        <dbReference type="EMBL" id="ASO04536.1"/>
    </source>
</evidence>
<name>A0A221UTW4_9FLAO</name>
<dbReference type="SUPFAM" id="SSF46689">
    <property type="entry name" value="Homeodomain-like"/>
    <property type="match status" value="1"/>
</dbReference>
<dbReference type="GO" id="GO:0003677">
    <property type="term" value="F:DNA binding"/>
    <property type="evidence" value="ECO:0007669"/>
    <property type="project" value="UniProtKB-UniRule"/>
</dbReference>
<evidence type="ECO:0000259" key="3">
    <source>
        <dbReference type="PROSITE" id="PS50977"/>
    </source>
</evidence>
<reference evidence="4 5" key="1">
    <citation type="submission" date="2017-07" db="EMBL/GenBank/DDBJ databases">
        <title>Genome Sequence of Arenibacter algicola Strain SMS7 Isolated from a culture of the Diatom Skeletonema marinoi.</title>
        <authorList>
            <person name="Topel M."/>
            <person name="Pinder M.I.M."/>
            <person name="Johansson O.N."/>
            <person name="Kourtchenko O."/>
            <person name="Godhe A."/>
            <person name="Clarke A.K."/>
        </authorList>
    </citation>
    <scope>NUCLEOTIDE SEQUENCE [LARGE SCALE GENOMIC DNA]</scope>
    <source>
        <strain evidence="4 5">SMS7</strain>
    </source>
</reference>
<dbReference type="PROSITE" id="PS50977">
    <property type="entry name" value="HTH_TETR_2"/>
    <property type="match status" value="1"/>
</dbReference>
<dbReference type="Gene3D" id="1.10.357.10">
    <property type="entry name" value="Tetracycline Repressor, domain 2"/>
    <property type="match status" value="1"/>
</dbReference>
<dbReference type="RefSeq" id="WP_093977514.1">
    <property type="nucleotide sequence ID" value="NZ_CP022515.1"/>
</dbReference>
<evidence type="ECO:0000256" key="1">
    <source>
        <dbReference type="ARBA" id="ARBA00023125"/>
    </source>
</evidence>
<dbReference type="InterPro" id="IPR009057">
    <property type="entry name" value="Homeodomain-like_sf"/>
</dbReference>
<evidence type="ECO:0000256" key="2">
    <source>
        <dbReference type="PROSITE-ProRule" id="PRU00335"/>
    </source>
</evidence>
<gene>
    <name evidence="4" type="ORF">AREALGSMS7_01060</name>
</gene>
<dbReference type="PANTHER" id="PTHR30328">
    <property type="entry name" value="TRANSCRIPTIONAL REPRESSOR"/>
    <property type="match status" value="1"/>
</dbReference>
<evidence type="ECO:0000313" key="5">
    <source>
        <dbReference type="Proteomes" id="UP000204551"/>
    </source>
</evidence>
<dbReference type="PANTHER" id="PTHR30328:SF54">
    <property type="entry name" value="HTH-TYPE TRANSCRIPTIONAL REPRESSOR SCO4008"/>
    <property type="match status" value="1"/>
</dbReference>